<accession>A0A6J5MXG0</accession>
<organism evidence="1">
    <name type="scientific">uncultured Caudovirales phage</name>
    <dbReference type="NCBI Taxonomy" id="2100421"/>
    <lineage>
        <taxon>Viruses</taxon>
        <taxon>Duplodnaviria</taxon>
        <taxon>Heunggongvirae</taxon>
        <taxon>Uroviricota</taxon>
        <taxon>Caudoviricetes</taxon>
        <taxon>Peduoviridae</taxon>
        <taxon>Maltschvirus</taxon>
        <taxon>Maltschvirus maltsch</taxon>
    </lineage>
</organism>
<reference evidence="1" key="1">
    <citation type="submission" date="2020-04" db="EMBL/GenBank/DDBJ databases">
        <authorList>
            <person name="Chiriac C."/>
            <person name="Salcher M."/>
            <person name="Ghai R."/>
            <person name="Kavagutti S V."/>
        </authorList>
    </citation>
    <scope>NUCLEOTIDE SEQUENCE</scope>
</reference>
<dbReference type="EMBL" id="LR796520">
    <property type="protein sequence ID" value="CAB4149653.1"/>
    <property type="molecule type" value="Genomic_DNA"/>
</dbReference>
<dbReference type="EMBL" id="LR797378">
    <property type="protein sequence ID" value="CAB4211798.1"/>
    <property type="molecule type" value="Genomic_DNA"/>
</dbReference>
<evidence type="ECO:0000313" key="1">
    <source>
        <dbReference type="EMBL" id="CAB4149653.1"/>
    </source>
</evidence>
<dbReference type="EMBL" id="LR798373">
    <property type="protein sequence ID" value="CAB5227452.1"/>
    <property type="molecule type" value="Genomic_DNA"/>
</dbReference>
<protein>
    <submittedName>
        <fullName evidence="1">Uncharacterized protein</fullName>
    </submittedName>
</protein>
<dbReference type="EMBL" id="LR797269">
    <property type="protein sequence ID" value="CAB4197440.1"/>
    <property type="molecule type" value="Genomic_DNA"/>
</dbReference>
<evidence type="ECO:0000313" key="4">
    <source>
        <dbReference type="EMBL" id="CAB4197440.1"/>
    </source>
</evidence>
<evidence type="ECO:0000313" key="3">
    <source>
        <dbReference type="EMBL" id="CAB4182362.1"/>
    </source>
</evidence>
<dbReference type="EMBL" id="LR797037">
    <property type="protein sequence ID" value="CAB4182362.1"/>
    <property type="molecule type" value="Genomic_DNA"/>
</dbReference>
<dbReference type="EMBL" id="LR796851">
    <property type="protein sequence ID" value="CAB4170004.1"/>
    <property type="molecule type" value="Genomic_DNA"/>
</dbReference>
<gene>
    <name evidence="3" type="ORF">UFOVP1079_9</name>
    <name evidence="4" type="ORF">UFOVP1320_13</name>
    <name evidence="5" type="ORF">UFOVP1431_42</name>
    <name evidence="6" type="ORF">UFOVP1527_43</name>
    <name evidence="1" type="ORF">UFOVP548_28</name>
    <name evidence="2" type="ORF">UFOVP904_28</name>
</gene>
<proteinExistence type="predicted"/>
<evidence type="ECO:0000313" key="2">
    <source>
        <dbReference type="EMBL" id="CAB4170004.1"/>
    </source>
</evidence>
<sequence length="172" mass="19267">MQPVNPSNKESKTVAERKRVPMSVPVQRLEAPDVPGYHLHWFNGTAERIQRALDGGYEFVDERDMKLNSVGLGNESTHSGNTDMGSRVSVVSGQEVGKDGQPIRLILMKIKQEWYEEDQKLVDNRNELVAASLRGGTIGSEKDLGNDTNHRYVDKSRTAIPDLFKPKRHKAA</sequence>
<name>A0A6J5MXG0_9CAUD</name>
<evidence type="ECO:0000313" key="5">
    <source>
        <dbReference type="EMBL" id="CAB4211798.1"/>
    </source>
</evidence>
<evidence type="ECO:0000313" key="6">
    <source>
        <dbReference type="EMBL" id="CAB5227452.1"/>
    </source>
</evidence>